<feature type="domain" description="Aldehyde oxidase/xanthine dehydrogenase a/b hammerhead" evidence="3">
    <location>
        <begin position="1"/>
        <end position="101"/>
    </location>
</feature>
<dbReference type="EC" id="1.-.-.-" evidence="4"/>
<comment type="caution">
    <text evidence="4">The sequence shown here is derived from an EMBL/GenBank/DDBJ whole genome shotgun (WGS) entry which is preliminary data.</text>
</comment>
<evidence type="ECO:0000313" key="4">
    <source>
        <dbReference type="EMBL" id="EQD48675.1"/>
    </source>
</evidence>
<accession>T1B2U8</accession>
<proteinExistence type="predicted"/>
<dbReference type="Pfam" id="PF01315">
    <property type="entry name" value="Ald_Xan_dh_C"/>
    <property type="match status" value="1"/>
</dbReference>
<dbReference type="GO" id="GO:0016491">
    <property type="term" value="F:oxidoreductase activity"/>
    <property type="evidence" value="ECO:0007669"/>
    <property type="project" value="UniProtKB-KW"/>
</dbReference>
<dbReference type="PANTHER" id="PTHR11908">
    <property type="entry name" value="XANTHINE DEHYDROGENASE"/>
    <property type="match status" value="1"/>
</dbReference>
<dbReference type="InterPro" id="IPR037165">
    <property type="entry name" value="AldOxase/xan_DH_Mopterin-bd_sf"/>
</dbReference>
<keyword evidence="2 4" id="KW-0560">Oxidoreductase</keyword>
<dbReference type="InterPro" id="IPR016208">
    <property type="entry name" value="Ald_Oxase/xanthine_DH-like"/>
</dbReference>
<dbReference type="InterPro" id="IPR000674">
    <property type="entry name" value="Ald_Oxase/Xan_DH_a/b"/>
</dbReference>
<dbReference type="GO" id="GO:0005506">
    <property type="term" value="F:iron ion binding"/>
    <property type="evidence" value="ECO:0007669"/>
    <property type="project" value="InterPro"/>
</dbReference>
<feature type="non-terminal residue" evidence="4">
    <location>
        <position position="1"/>
    </location>
</feature>
<organism evidence="4">
    <name type="scientific">mine drainage metagenome</name>
    <dbReference type="NCBI Taxonomy" id="410659"/>
    <lineage>
        <taxon>unclassified sequences</taxon>
        <taxon>metagenomes</taxon>
        <taxon>ecological metagenomes</taxon>
    </lineage>
</organism>
<evidence type="ECO:0000259" key="3">
    <source>
        <dbReference type="SMART" id="SM01008"/>
    </source>
</evidence>
<evidence type="ECO:0000256" key="1">
    <source>
        <dbReference type="ARBA" id="ARBA00022505"/>
    </source>
</evidence>
<dbReference type="PANTHER" id="PTHR11908:SF132">
    <property type="entry name" value="ALDEHYDE OXIDASE 1-RELATED"/>
    <property type="match status" value="1"/>
</dbReference>
<gene>
    <name evidence="4" type="ORF">B1A_13953</name>
</gene>
<dbReference type="InterPro" id="IPR036856">
    <property type="entry name" value="Ald_Oxase/Xan_DH_a/b_sf"/>
</dbReference>
<dbReference type="AlphaFoldDB" id="T1B2U8"/>
<feature type="non-terminal residue" evidence="4">
    <location>
        <position position="176"/>
    </location>
</feature>
<dbReference type="Gene3D" id="3.90.1170.50">
    <property type="entry name" value="Aldehyde oxidase/xanthine dehydrogenase, a/b hammerhead"/>
    <property type="match status" value="1"/>
</dbReference>
<dbReference type="SUPFAM" id="SSF56003">
    <property type="entry name" value="Molybdenum cofactor-binding domain"/>
    <property type="match status" value="1"/>
</dbReference>
<dbReference type="Gene3D" id="3.30.365.10">
    <property type="entry name" value="Aldehyde oxidase/xanthine dehydrogenase, molybdopterin binding domain"/>
    <property type="match status" value="2"/>
</dbReference>
<dbReference type="SMART" id="SM01008">
    <property type="entry name" value="Ald_Xan_dh_C"/>
    <property type="match status" value="1"/>
</dbReference>
<protein>
    <submittedName>
        <fullName evidence="4">Aldehyde oxidase and xanthine dehydrogenase, a/b hammerhead domain protein</fullName>
        <ecNumber evidence="4">1.-.-.-</ecNumber>
    </submittedName>
</protein>
<dbReference type="EMBL" id="AUZX01010241">
    <property type="protein sequence ID" value="EQD48675.1"/>
    <property type="molecule type" value="Genomic_DNA"/>
</dbReference>
<keyword evidence="1" id="KW-0500">Molybdenum</keyword>
<evidence type="ECO:0000256" key="2">
    <source>
        <dbReference type="ARBA" id="ARBA00023002"/>
    </source>
</evidence>
<reference evidence="4" key="2">
    <citation type="journal article" date="2014" name="ISME J.">
        <title>Microbial stratification in low pH oxic and suboxic macroscopic growths along an acid mine drainage.</title>
        <authorList>
            <person name="Mendez-Garcia C."/>
            <person name="Mesa V."/>
            <person name="Sprenger R.R."/>
            <person name="Richter M."/>
            <person name="Diez M.S."/>
            <person name="Solano J."/>
            <person name="Bargiela R."/>
            <person name="Golyshina O.V."/>
            <person name="Manteca A."/>
            <person name="Ramos J.L."/>
            <person name="Gallego J.R."/>
            <person name="Llorente I."/>
            <person name="Martins Dos Santos V.A."/>
            <person name="Jensen O.N."/>
            <person name="Pelaez A.I."/>
            <person name="Sanchez J."/>
            <person name="Ferrer M."/>
        </authorList>
    </citation>
    <scope>NUCLEOTIDE SEQUENCE</scope>
</reference>
<dbReference type="SUPFAM" id="SSF54665">
    <property type="entry name" value="CO dehydrogenase molybdoprotein N-domain-like"/>
    <property type="match status" value="1"/>
</dbReference>
<sequence>KVDGLAHVVFVRSIFAHARIVSIDTREAELFPGVIAVYRAEDLELPSHHAFFALNDKAIRPPLARGKVQFVGDPIVAIVANTKLAAVDAADLVEVEYEALEPLINAEDALSEGAETLYDGLDGNLAGGFRDDLGEGALEDADVVFRARLINQRVAVAPMEGNAILSIPSGSVTRLP</sequence>
<reference evidence="4" key="1">
    <citation type="submission" date="2013-08" db="EMBL/GenBank/DDBJ databases">
        <authorList>
            <person name="Mendez C."/>
            <person name="Richter M."/>
            <person name="Ferrer M."/>
            <person name="Sanchez J."/>
        </authorList>
    </citation>
    <scope>NUCLEOTIDE SEQUENCE</scope>
</reference>
<name>T1B2U8_9ZZZZ</name>